<dbReference type="AlphaFoldDB" id="A0A9Q1JFA0"/>
<proteinExistence type="predicted"/>
<accession>A0A9Q1JFA0</accession>
<dbReference type="EMBL" id="JAKOGI010002563">
    <property type="protein sequence ID" value="KAJ8421742.1"/>
    <property type="molecule type" value="Genomic_DNA"/>
</dbReference>
<sequence length="163" mass="18382">MALYVLVNFESYHREVAFPPRPLPSDYEEPCPGFVLVEVEECARDYKVPQLPLVVFLAMLLNDAVKLSILYRKRPVQATFYAMLLNDAVELGIVGGFMATDLKATLEGLWWTSSESCLNINRRGLLEAQLHQRTPLWGARGPVNGWEESLSSNDPPPPFSDEE</sequence>
<dbReference type="Proteomes" id="UP001153076">
    <property type="component" value="Unassembled WGS sequence"/>
</dbReference>
<evidence type="ECO:0000313" key="1">
    <source>
        <dbReference type="EMBL" id="KAJ8421742.1"/>
    </source>
</evidence>
<evidence type="ECO:0000313" key="2">
    <source>
        <dbReference type="Proteomes" id="UP001153076"/>
    </source>
</evidence>
<gene>
    <name evidence="1" type="ORF">Cgig2_022425</name>
</gene>
<organism evidence="1 2">
    <name type="scientific">Carnegiea gigantea</name>
    <dbReference type="NCBI Taxonomy" id="171969"/>
    <lineage>
        <taxon>Eukaryota</taxon>
        <taxon>Viridiplantae</taxon>
        <taxon>Streptophyta</taxon>
        <taxon>Embryophyta</taxon>
        <taxon>Tracheophyta</taxon>
        <taxon>Spermatophyta</taxon>
        <taxon>Magnoliopsida</taxon>
        <taxon>eudicotyledons</taxon>
        <taxon>Gunneridae</taxon>
        <taxon>Pentapetalae</taxon>
        <taxon>Caryophyllales</taxon>
        <taxon>Cactineae</taxon>
        <taxon>Cactaceae</taxon>
        <taxon>Cactoideae</taxon>
        <taxon>Echinocereeae</taxon>
        <taxon>Carnegiea</taxon>
    </lineage>
</organism>
<keyword evidence="2" id="KW-1185">Reference proteome</keyword>
<comment type="caution">
    <text evidence="1">The sequence shown here is derived from an EMBL/GenBank/DDBJ whole genome shotgun (WGS) entry which is preliminary data.</text>
</comment>
<reference evidence="1" key="1">
    <citation type="submission" date="2022-04" db="EMBL/GenBank/DDBJ databases">
        <title>Carnegiea gigantea Genome sequencing and assembly v2.</title>
        <authorList>
            <person name="Copetti D."/>
            <person name="Sanderson M.J."/>
            <person name="Burquez A."/>
            <person name="Wojciechowski M.F."/>
        </authorList>
    </citation>
    <scope>NUCLEOTIDE SEQUENCE</scope>
    <source>
        <strain evidence="1">SGP5-SGP5p</strain>
        <tissue evidence="1">Aerial part</tissue>
    </source>
</reference>
<protein>
    <submittedName>
        <fullName evidence="1">Uncharacterized protein</fullName>
    </submittedName>
</protein>
<name>A0A9Q1JFA0_9CARY</name>